<evidence type="ECO:0000313" key="4">
    <source>
        <dbReference type="Proteomes" id="UP000235050"/>
    </source>
</evidence>
<protein>
    <submittedName>
        <fullName evidence="3">Uncharacterized protein</fullName>
    </submittedName>
</protein>
<dbReference type="Proteomes" id="UP000235050">
    <property type="component" value="Unassembled WGS sequence"/>
</dbReference>
<evidence type="ECO:0000256" key="1">
    <source>
        <dbReference type="SAM" id="MobiDB-lite"/>
    </source>
</evidence>
<dbReference type="AlphaFoldDB" id="A0A2N5J702"/>
<dbReference type="RefSeq" id="WP_101618317.1">
    <property type="nucleotide sequence ID" value="NZ_NMWU01000051.1"/>
</dbReference>
<feature type="transmembrane region" description="Helical" evidence="2">
    <location>
        <begin position="6"/>
        <end position="29"/>
    </location>
</feature>
<keyword evidence="2" id="KW-0472">Membrane</keyword>
<feature type="transmembrane region" description="Helical" evidence="2">
    <location>
        <begin position="41"/>
        <end position="58"/>
    </location>
</feature>
<accession>A0A2N5J702</accession>
<dbReference type="EMBL" id="NMWU01000051">
    <property type="protein sequence ID" value="PLS29990.1"/>
    <property type="molecule type" value="Genomic_DNA"/>
</dbReference>
<keyword evidence="2" id="KW-1133">Transmembrane helix</keyword>
<feature type="transmembrane region" description="Helical" evidence="2">
    <location>
        <begin position="70"/>
        <end position="91"/>
    </location>
</feature>
<organism evidence="3 4">
    <name type="scientific">Bifidobacterium margollesii</name>
    <dbReference type="NCBI Taxonomy" id="2020964"/>
    <lineage>
        <taxon>Bacteria</taxon>
        <taxon>Bacillati</taxon>
        <taxon>Actinomycetota</taxon>
        <taxon>Actinomycetes</taxon>
        <taxon>Bifidobacteriales</taxon>
        <taxon>Bifidobacteriaceae</taxon>
        <taxon>Bifidobacterium</taxon>
    </lineage>
</organism>
<evidence type="ECO:0000256" key="2">
    <source>
        <dbReference type="SAM" id="Phobius"/>
    </source>
</evidence>
<sequence length="156" mass="17058">MIMLFWYAFVLVGTLALGALALLFNFLVAPLRTLAWIIQKIAGAIAVLDLALLAVAGIEVGFGNLGLKEGLLFGGVLAACIVVGVLTQWFIERPTRLERREAEAELRRRDMAMEDEIRRRMADRWDRTGGGAAPHDGREVIDTTVAPDPRSGPGCR</sequence>
<evidence type="ECO:0000313" key="3">
    <source>
        <dbReference type="EMBL" id="PLS29990.1"/>
    </source>
</evidence>
<feature type="region of interest" description="Disordered" evidence="1">
    <location>
        <begin position="125"/>
        <end position="156"/>
    </location>
</feature>
<keyword evidence="4" id="KW-1185">Reference proteome</keyword>
<reference evidence="3 4" key="1">
    <citation type="submission" date="2017-07" db="EMBL/GenBank/DDBJ databases">
        <title>Bifidobacterium novel species.</title>
        <authorList>
            <person name="Lugli G.A."/>
            <person name="Milani C."/>
            <person name="Duranti S."/>
            <person name="Mangifesta M."/>
        </authorList>
    </citation>
    <scope>NUCLEOTIDE SEQUENCE [LARGE SCALE GENOMIC DNA]</scope>
    <source>
        <strain evidence="4">Uis1B</strain>
    </source>
</reference>
<comment type="caution">
    <text evidence="3">The sequence shown here is derived from an EMBL/GenBank/DDBJ whole genome shotgun (WGS) entry which is preliminary data.</text>
</comment>
<proteinExistence type="predicted"/>
<name>A0A2N5J702_9BIFI</name>
<keyword evidence="2" id="KW-0812">Transmembrane</keyword>
<gene>
    <name evidence="3" type="ORF">Uis1B_2172</name>
</gene>